<dbReference type="OrthoDB" id="9970435at2759"/>
<accession>A0A7R9QLV7</accession>
<dbReference type="EMBL" id="OC905428">
    <property type="protein sequence ID" value="CAD7650186.1"/>
    <property type="molecule type" value="Genomic_DNA"/>
</dbReference>
<feature type="domain" description="SPX" evidence="1">
    <location>
        <begin position="1"/>
        <end position="152"/>
    </location>
</feature>
<sequence length="152" mass="18000">MKEMLYSAMDQCPNDAQELHDTVNTIDSIETTVTIDEETNQYIKQFDEQFFTYCEQELSKINTFFAEKLAEAIRRFGDLKSELNSSQHLRQNGKDKMKQKDDKLFGLFDRQVINENNDRLNIDRKVSRKLHDLKLAFSEFYLALVLLQNYQN</sequence>
<dbReference type="AlphaFoldDB" id="A0A7R9QLV7"/>
<protein>
    <recommendedName>
        <fullName evidence="1">SPX domain-containing protein</fullName>
    </recommendedName>
</protein>
<dbReference type="EMBL" id="CAJPIZ010050853">
    <property type="protein sequence ID" value="CAG2122801.1"/>
    <property type="molecule type" value="Genomic_DNA"/>
</dbReference>
<keyword evidence="3" id="KW-1185">Reference proteome</keyword>
<gene>
    <name evidence="2" type="ORF">OSB1V03_LOCUS22746</name>
</gene>
<evidence type="ECO:0000259" key="1">
    <source>
        <dbReference type="PROSITE" id="PS51382"/>
    </source>
</evidence>
<feature type="non-terminal residue" evidence="2">
    <location>
        <position position="152"/>
    </location>
</feature>
<dbReference type="Proteomes" id="UP000759131">
    <property type="component" value="Unassembled WGS sequence"/>
</dbReference>
<proteinExistence type="predicted"/>
<dbReference type="InterPro" id="IPR004331">
    <property type="entry name" value="SPX_dom"/>
</dbReference>
<dbReference type="Pfam" id="PF03105">
    <property type="entry name" value="SPX"/>
    <property type="match status" value="1"/>
</dbReference>
<evidence type="ECO:0000313" key="2">
    <source>
        <dbReference type="EMBL" id="CAD7650186.1"/>
    </source>
</evidence>
<evidence type="ECO:0000313" key="3">
    <source>
        <dbReference type="Proteomes" id="UP000759131"/>
    </source>
</evidence>
<name>A0A7R9QLV7_9ACAR</name>
<reference evidence="2" key="1">
    <citation type="submission" date="2020-11" db="EMBL/GenBank/DDBJ databases">
        <authorList>
            <person name="Tran Van P."/>
        </authorList>
    </citation>
    <scope>NUCLEOTIDE SEQUENCE</scope>
</reference>
<organism evidence="2">
    <name type="scientific">Medioppia subpectinata</name>
    <dbReference type="NCBI Taxonomy" id="1979941"/>
    <lineage>
        <taxon>Eukaryota</taxon>
        <taxon>Metazoa</taxon>
        <taxon>Ecdysozoa</taxon>
        <taxon>Arthropoda</taxon>
        <taxon>Chelicerata</taxon>
        <taxon>Arachnida</taxon>
        <taxon>Acari</taxon>
        <taxon>Acariformes</taxon>
        <taxon>Sarcoptiformes</taxon>
        <taxon>Oribatida</taxon>
        <taxon>Brachypylina</taxon>
        <taxon>Oppioidea</taxon>
        <taxon>Oppiidae</taxon>
        <taxon>Medioppia</taxon>
    </lineage>
</organism>
<dbReference type="PROSITE" id="PS51382">
    <property type="entry name" value="SPX"/>
    <property type="match status" value="1"/>
</dbReference>